<feature type="chain" id="PRO_5015462667" evidence="1">
    <location>
        <begin position="30"/>
        <end position="255"/>
    </location>
</feature>
<feature type="domain" description="Methyltransferase FkbM" evidence="2">
    <location>
        <begin position="72"/>
        <end position="234"/>
    </location>
</feature>
<dbReference type="Gene3D" id="3.40.50.150">
    <property type="entry name" value="Vaccinia Virus protein VP39"/>
    <property type="match status" value="1"/>
</dbReference>
<gene>
    <name evidence="3" type="ORF">CJD38_02435</name>
</gene>
<name>A0A2T5MK82_9GAMM</name>
<dbReference type="RefSeq" id="WP_107938698.1">
    <property type="nucleotide sequence ID" value="NZ_QANS01000001.1"/>
</dbReference>
<dbReference type="SUPFAM" id="SSF53335">
    <property type="entry name" value="S-adenosyl-L-methionine-dependent methyltransferases"/>
    <property type="match status" value="1"/>
</dbReference>
<dbReference type="GO" id="GO:0005737">
    <property type="term" value="C:cytoplasm"/>
    <property type="evidence" value="ECO:0007669"/>
    <property type="project" value="GOC"/>
</dbReference>
<keyword evidence="4" id="KW-1185">Reference proteome</keyword>
<dbReference type="Pfam" id="PF05050">
    <property type="entry name" value="Methyltransf_21"/>
    <property type="match status" value="1"/>
</dbReference>
<dbReference type="GO" id="GO:0032259">
    <property type="term" value="P:methylation"/>
    <property type="evidence" value="ECO:0007669"/>
    <property type="project" value="UniProtKB-KW"/>
</dbReference>
<sequence length="255" mass="29128">MKATVRKRVARIRTTFGQFSFLAALRVLAAEITRKLFDPHQTISYAQTGEDRILITILDRLGSNGNSGFYVDVGSNDPMMCSNTYALYRRGWRGLCVDANEELISKHQNIRKKDICVCAAISNVESELVFTYFNNPLVSSLDPAHVKNWTDWVGVKRTKVVKTRPLSSIFKERDIPSTFDILTIDIEGYDFEALTSFDLDQYRPKIIIIEMHGYDMTGQSPNKIYDYLKDHNYVMVGFAVMNGYFVDAPLRPLLN</sequence>
<evidence type="ECO:0000313" key="4">
    <source>
        <dbReference type="Proteomes" id="UP000244248"/>
    </source>
</evidence>
<evidence type="ECO:0000256" key="1">
    <source>
        <dbReference type="SAM" id="SignalP"/>
    </source>
</evidence>
<dbReference type="Proteomes" id="UP000244248">
    <property type="component" value="Unassembled WGS sequence"/>
</dbReference>
<dbReference type="GO" id="GO:0005886">
    <property type="term" value="C:plasma membrane"/>
    <property type="evidence" value="ECO:0007669"/>
    <property type="project" value="TreeGrafter"/>
</dbReference>
<dbReference type="NCBIfam" id="TIGR01444">
    <property type="entry name" value="fkbM_fam"/>
    <property type="match status" value="1"/>
</dbReference>
<evidence type="ECO:0000259" key="2">
    <source>
        <dbReference type="Pfam" id="PF05050"/>
    </source>
</evidence>
<protein>
    <submittedName>
        <fullName evidence="3">FkbM family methyltransferase</fullName>
    </submittedName>
</protein>
<reference evidence="3 4" key="1">
    <citation type="submission" date="2018-04" db="EMBL/GenBank/DDBJ databases">
        <title>Novel species isolated from glacier.</title>
        <authorList>
            <person name="Liu Q."/>
            <person name="Xin Y.-H."/>
        </authorList>
    </citation>
    <scope>NUCLEOTIDE SEQUENCE [LARGE SCALE GENOMIC DNA]</scope>
    <source>
        <strain evidence="3 4">GT1R17</strain>
    </source>
</reference>
<dbReference type="PANTHER" id="PTHR34009">
    <property type="entry name" value="PROTEIN STAR"/>
    <property type="match status" value="1"/>
</dbReference>
<evidence type="ECO:0000313" key="3">
    <source>
        <dbReference type="EMBL" id="PTU32991.1"/>
    </source>
</evidence>
<dbReference type="PANTHER" id="PTHR34009:SF2">
    <property type="entry name" value="PROTEIN STAR"/>
    <property type="match status" value="1"/>
</dbReference>
<keyword evidence="3" id="KW-0489">Methyltransferase</keyword>
<dbReference type="InterPro" id="IPR006342">
    <property type="entry name" value="FkbM_mtfrase"/>
</dbReference>
<comment type="caution">
    <text evidence="3">The sequence shown here is derived from an EMBL/GenBank/DDBJ whole genome shotgun (WGS) entry which is preliminary data.</text>
</comment>
<dbReference type="InterPro" id="IPR029063">
    <property type="entry name" value="SAM-dependent_MTases_sf"/>
</dbReference>
<keyword evidence="1" id="KW-0732">Signal</keyword>
<organism evidence="3 4">
    <name type="scientific">Stenotrophobium rhamnosiphilum</name>
    <dbReference type="NCBI Taxonomy" id="2029166"/>
    <lineage>
        <taxon>Bacteria</taxon>
        <taxon>Pseudomonadati</taxon>
        <taxon>Pseudomonadota</taxon>
        <taxon>Gammaproteobacteria</taxon>
        <taxon>Nevskiales</taxon>
        <taxon>Nevskiaceae</taxon>
        <taxon>Stenotrophobium</taxon>
    </lineage>
</organism>
<proteinExistence type="predicted"/>
<dbReference type="GO" id="GO:0008168">
    <property type="term" value="F:methyltransferase activity"/>
    <property type="evidence" value="ECO:0007669"/>
    <property type="project" value="UniProtKB-KW"/>
</dbReference>
<feature type="signal peptide" evidence="1">
    <location>
        <begin position="1"/>
        <end position="29"/>
    </location>
</feature>
<dbReference type="InterPro" id="IPR053202">
    <property type="entry name" value="EGF_Rcpt_Signaling_Reg"/>
</dbReference>
<dbReference type="OrthoDB" id="9810122at2"/>
<dbReference type="GO" id="GO:0006888">
    <property type="term" value="P:endoplasmic reticulum to Golgi vesicle-mediated transport"/>
    <property type="evidence" value="ECO:0007669"/>
    <property type="project" value="TreeGrafter"/>
</dbReference>
<dbReference type="EMBL" id="QANS01000001">
    <property type="protein sequence ID" value="PTU32991.1"/>
    <property type="molecule type" value="Genomic_DNA"/>
</dbReference>
<dbReference type="AlphaFoldDB" id="A0A2T5MK82"/>
<dbReference type="GO" id="GO:0016197">
    <property type="term" value="P:endosomal transport"/>
    <property type="evidence" value="ECO:0007669"/>
    <property type="project" value="TreeGrafter"/>
</dbReference>
<accession>A0A2T5MK82</accession>
<keyword evidence="3" id="KW-0808">Transferase</keyword>